<feature type="region of interest" description="Disordered" evidence="2">
    <location>
        <begin position="282"/>
        <end position="312"/>
    </location>
</feature>
<dbReference type="AlphaFoldDB" id="A0A8J5XMD7"/>
<feature type="domain" description="Cas12f1-like TNB" evidence="3">
    <location>
        <begin position="177"/>
        <end position="243"/>
    </location>
</feature>
<dbReference type="Pfam" id="PF07282">
    <property type="entry name" value="Cas12f1-like_TNB"/>
    <property type="match status" value="1"/>
</dbReference>
<dbReference type="EMBL" id="JAGTXO010000009">
    <property type="protein sequence ID" value="KAG8466019.1"/>
    <property type="molecule type" value="Genomic_DNA"/>
</dbReference>
<evidence type="ECO:0000313" key="5">
    <source>
        <dbReference type="Proteomes" id="UP000751190"/>
    </source>
</evidence>
<keyword evidence="5" id="KW-1185">Reference proteome</keyword>
<sequence>MVMIKRGREGPGRMEALVAPLLFWMVGVDPGKAYDFAFSEQGGEKITWKLSREDRARLERRDIAQAARLARKRAERATYSPRAGKNIDELLRAVKPSESCALPAYCAYAKRQLEADACADGYFHRRKVYRKDKMNEANARRRAKALVVQSFRDAFGGPDEVAIAMGDWNRARTSWLVSALVEAGYLVAYLDEYRTTKACSRPGCCGECHRFMDHGNGDLAWKIIKCDRCGVVYMRDWNEARNLFKAAVALQRGAARPPTLARPMPAGQVRLAAAAAADTAGAAADASDTANSDSGSDSDSGTGPESDGSDDC</sequence>
<evidence type="ECO:0000256" key="1">
    <source>
        <dbReference type="ARBA" id="ARBA00023125"/>
    </source>
</evidence>
<dbReference type="Proteomes" id="UP000751190">
    <property type="component" value="Unassembled WGS sequence"/>
</dbReference>
<reference evidence="4" key="1">
    <citation type="submission" date="2021-05" db="EMBL/GenBank/DDBJ databases">
        <title>The genome of the haptophyte Pavlova lutheri (Diacronema luteri, Pavlovales) - a model for lipid biosynthesis in eukaryotic algae.</title>
        <authorList>
            <person name="Hulatt C.J."/>
            <person name="Posewitz M.C."/>
        </authorList>
    </citation>
    <scope>NUCLEOTIDE SEQUENCE</scope>
    <source>
        <strain evidence="4">NIVA-4/92</strain>
    </source>
</reference>
<name>A0A8J5XMD7_DIALT</name>
<accession>A0A8J5XMD7</accession>
<gene>
    <name evidence="4" type="ORF">KFE25_005589</name>
</gene>
<protein>
    <recommendedName>
        <fullName evidence="3">Cas12f1-like TNB domain-containing protein</fullName>
    </recommendedName>
</protein>
<dbReference type="GO" id="GO:0003677">
    <property type="term" value="F:DNA binding"/>
    <property type="evidence" value="ECO:0007669"/>
    <property type="project" value="UniProtKB-KW"/>
</dbReference>
<dbReference type="InterPro" id="IPR010095">
    <property type="entry name" value="Cas12f1-like_TNB"/>
</dbReference>
<dbReference type="SMR" id="A0A8J5XMD7"/>
<proteinExistence type="predicted"/>
<organism evidence="4 5">
    <name type="scientific">Diacronema lutheri</name>
    <name type="common">Unicellular marine alga</name>
    <name type="synonym">Monochrysis lutheri</name>
    <dbReference type="NCBI Taxonomy" id="2081491"/>
    <lineage>
        <taxon>Eukaryota</taxon>
        <taxon>Haptista</taxon>
        <taxon>Haptophyta</taxon>
        <taxon>Pavlovophyceae</taxon>
        <taxon>Pavlovales</taxon>
        <taxon>Pavlovaceae</taxon>
        <taxon>Diacronema</taxon>
    </lineage>
</organism>
<keyword evidence="1" id="KW-0238">DNA-binding</keyword>
<feature type="compositionally biased region" description="Low complexity" evidence="2">
    <location>
        <begin position="282"/>
        <end position="306"/>
    </location>
</feature>
<evidence type="ECO:0000313" key="4">
    <source>
        <dbReference type="EMBL" id="KAG8466019.1"/>
    </source>
</evidence>
<comment type="caution">
    <text evidence="4">The sequence shown here is derived from an EMBL/GenBank/DDBJ whole genome shotgun (WGS) entry which is preliminary data.</text>
</comment>
<evidence type="ECO:0000259" key="3">
    <source>
        <dbReference type="Pfam" id="PF07282"/>
    </source>
</evidence>
<evidence type="ECO:0000256" key="2">
    <source>
        <dbReference type="SAM" id="MobiDB-lite"/>
    </source>
</evidence>